<evidence type="ECO:0000313" key="1">
    <source>
        <dbReference type="EMBL" id="JAT85326.1"/>
    </source>
</evidence>
<proteinExistence type="predicted"/>
<dbReference type="AlphaFoldDB" id="A0A1E1WEE0"/>
<dbReference type="OrthoDB" id="6354723at2759"/>
<protein>
    <submittedName>
        <fullName evidence="1">Uncharacterized protein</fullName>
    </submittedName>
</protein>
<accession>A0A1E1WEE0</accession>
<gene>
    <name evidence="1" type="ORF">g.19947</name>
</gene>
<reference evidence="1" key="1">
    <citation type="submission" date="2015-09" db="EMBL/GenBank/DDBJ databases">
        <title>De novo assembly of Pectinophora gossypiella (Pink Bollworm) gut transcriptome.</title>
        <authorList>
            <person name="Tassone E.E."/>
        </authorList>
    </citation>
    <scope>NUCLEOTIDE SEQUENCE</scope>
</reference>
<sequence>ARQAHTSGSARRFVDNYLQGITEESEKSDILLVFELLPILCRSMPPNSLRTPIERCLAESYREIENIKIKESKKVDVLEEKEEYLFIKQLEMIRECLESEKIHDANRTLLSQIVETYFSLIDDDNVSWPTYVSVCRALPSLPVERMSSP</sequence>
<name>A0A1E1WEE0_PECGO</name>
<feature type="non-terminal residue" evidence="1">
    <location>
        <position position="1"/>
    </location>
</feature>
<feature type="non-terminal residue" evidence="1">
    <location>
        <position position="149"/>
    </location>
</feature>
<organism evidence="1">
    <name type="scientific">Pectinophora gossypiella</name>
    <name type="common">Cotton pink bollworm</name>
    <name type="synonym">Depressaria gossypiella</name>
    <dbReference type="NCBI Taxonomy" id="13191"/>
    <lineage>
        <taxon>Eukaryota</taxon>
        <taxon>Metazoa</taxon>
        <taxon>Ecdysozoa</taxon>
        <taxon>Arthropoda</taxon>
        <taxon>Hexapoda</taxon>
        <taxon>Insecta</taxon>
        <taxon>Pterygota</taxon>
        <taxon>Neoptera</taxon>
        <taxon>Endopterygota</taxon>
        <taxon>Lepidoptera</taxon>
        <taxon>Glossata</taxon>
        <taxon>Ditrysia</taxon>
        <taxon>Gelechioidea</taxon>
        <taxon>Gelechiidae</taxon>
        <taxon>Apatetrinae</taxon>
        <taxon>Pectinophora</taxon>
    </lineage>
</organism>
<dbReference type="EMBL" id="GDQN01005728">
    <property type="protein sequence ID" value="JAT85326.1"/>
    <property type="molecule type" value="Transcribed_RNA"/>
</dbReference>